<keyword evidence="2" id="KW-1185">Reference proteome</keyword>
<name>S5THJ3_9GAMM</name>
<sequence>MKPGLSSLLAQSDCLANSACSVQTNTSSINFINYYLALLSNKNAPNHFKHLLLRFLIVYIDSIIRIS</sequence>
<evidence type="ECO:0000313" key="2">
    <source>
        <dbReference type="Proteomes" id="UP000015380"/>
    </source>
</evidence>
<dbReference type="KEGG" id="cza:CYCME_2023"/>
<organism evidence="1 2">
    <name type="scientific">Cycloclasticus zancles 78-ME</name>
    <dbReference type="NCBI Taxonomy" id="1198232"/>
    <lineage>
        <taxon>Bacteria</taxon>
        <taxon>Pseudomonadati</taxon>
        <taxon>Pseudomonadota</taxon>
        <taxon>Gammaproteobacteria</taxon>
        <taxon>Thiotrichales</taxon>
        <taxon>Piscirickettsiaceae</taxon>
        <taxon>Cycloclasticus</taxon>
    </lineage>
</organism>
<dbReference type="Proteomes" id="UP000015380">
    <property type="component" value="Chromosome"/>
</dbReference>
<evidence type="ECO:0000313" key="1">
    <source>
        <dbReference type="EMBL" id="AGS40337.1"/>
    </source>
</evidence>
<dbReference type="AlphaFoldDB" id="S5THJ3"/>
<reference evidence="1 2" key="1">
    <citation type="submission" date="2013-05" db="EMBL/GenBank/DDBJ databases">
        <title>Between feast and famine: a lifestyle of most important marine PAH-degrading bacterium Cycloclasticus sp. 7ME.</title>
        <authorList>
            <person name="Yakimov M.M."/>
            <person name="Messina E."/>
            <person name="Genovese M."/>
            <person name="Denaro R."/>
            <person name="Crisafi F."/>
            <person name="Russo D."/>
            <person name="Cappello S."/>
            <person name="Santisi S."/>
            <person name="Smedile F."/>
            <person name="Golyshina O.V."/>
            <person name="Tran H."/>
            <person name="Pieper D.H."/>
            <person name="Golyshin P.N."/>
            <person name="Giuliano L."/>
        </authorList>
    </citation>
    <scope>NUCLEOTIDE SEQUENCE [LARGE SCALE GENOMIC DNA]</scope>
    <source>
        <strain evidence="1 2">78-ME</strain>
    </source>
</reference>
<dbReference type="HOGENOM" id="CLU_2805300_0_0_6"/>
<reference evidence="2" key="2">
    <citation type="journal article" date="2016" name="Environ. Microbiol. Rep.">
        <title>Analysis of defence systems and a conjugative IncP-1 plasmid in the marine polyaromatic hydrocarbons-degrading bacterium Cycloclasticus sp. 78-ME.</title>
        <authorList>
            <person name="Yakimov M.M."/>
            <person name="Crisafi F."/>
            <person name="Messina E."/>
            <person name="Smedile F."/>
            <person name="Lopatina A."/>
            <person name="Denaro R."/>
            <person name="Pieper D.H."/>
            <person name="Golyshin P.N."/>
            <person name="Giuliano L."/>
        </authorList>
    </citation>
    <scope>NUCLEOTIDE SEQUENCE [LARGE SCALE GENOMIC DNA]</scope>
    <source>
        <strain evidence="2">78-ME</strain>
    </source>
</reference>
<proteinExistence type="predicted"/>
<accession>S5THJ3</accession>
<protein>
    <submittedName>
        <fullName evidence="1">Uncharacterized protein</fullName>
    </submittedName>
</protein>
<gene>
    <name evidence="1" type="ORF">CYCME_2023</name>
</gene>
<dbReference type="EMBL" id="CP005996">
    <property type="protein sequence ID" value="AGS40337.1"/>
    <property type="molecule type" value="Genomic_DNA"/>
</dbReference>